<dbReference type="AlphaFoldDB" id="A0A6A6XY53"/>
<feature type="region of interest" description="Disordered" evidence="17">
    <location>
        <begin position="81"/>
        <end position="352"/>
    </location>
</feature>
<keyword evidence="15" id="KW-0131">Cell cycle</keyword>
<keyword evidence="9" id="KW-0493">Microtubule</keyword>
<name>A0A6A6XY53_9PLEO</name>
<evidence type="ECO:0000313" key="19">
    <source>
        <dbReference type="Proteomes" id="UP000799757"/>
    </source>
</evidence>
<keyword evidence="6" id="KW-0158">Chromosome</keyword>
<evidence type="ECO:0000256" key="9">
    <source>
        <dbReference type="ARBA" id="ARBA00022701"/>
    </source>
</evidence>
<keyword evidence="7" id="KW-0963">Cytoplasm</keyword>
<evidence type="ECO:0000256" key="4">
    <source>
        <dbReference type="ARBA" id="ARBA00010731"/>
    </source>
</evidence>
<evidence type="ECO:0000256" key="10">
    <source>
        <dbReference type="ARBA" id="ARBA00022776"/>
    </source>
</evidence>
<keyword evidence="16" id="KW-0137">Centromere</keyword>
<evidence type="ECO:0000256" key="7">
    <source>
        <dbReference type="ARBA" id="ARBA00022490"/>
    </source>
</evidence>
<organism evidence="18 19">
    <name type="scientific">Melanomma pulvis-pyrius CBS 109.77</name>
    <dbReference type="NCBI Taxonomy" id="1314802"/>
    <lineage>
        <taxon>Eukaryota</taxon>
        <taxon>Fungi</taxon>
        <taxon>Dikarya</taxon>
        <taxon>Ascomycota</taxon>
        <taxon>Pezizomycotina</taxon>
        <taxon>Dothideomycetes</taxon>
        <taxon>Pleosporomycetidae</taxon>
        <taxon>Pleosporales</taxon>
        <taxon>Melanommataceae</taxon>
        <taxon>Melanomma</taxon>
    </lineage>
</organism>
<feature type="compositionally biased region" description="Basic and acidic residues" evidence="17">
    <location>
        <begin position="91"/>
        <end position="101"/>
    </location>
</feature>
<feature type="compositionally biased region" description="Basic and acidic residues" evidence="17">
    <location>
        <begin position="224"/>
        <end position="233"/>
    </location>
</feature>
<dbReference type="Proteomes" id="UP000799757">
    <property type="component" value="Unassembled WGS sequence"/>
</dbReference>
<dbReference type="GO" id="GO:0072686">
    <property type="term" value="C:mitotic spindle"/>
    <property type="evidence" value="ECO:0007669"/>
    <property type="project" value="InterPro"/>
</dbReference>
<evidence type="ECO:0000256" key="8">
    <source>
        <dbReference type="ARBA" id="ARBA00022618"/>
    </source>
</evidence>
<dbReference type="GO" id="GO:0042729">
    <property type="term" value="C:DASH complex"/>
    <property type="evidence" value="ECO:0007669"/>
    <property type="project" value="InterPro"/>
</dbReference>
<dbReference type="GO" id="GO:0008608">
    <property type="term" value="P:attachment of spindle microtubules to kinetochore"/>
    <property type="evidence" value="ECO:0007669"/>
    <property type="project" value="InterPro"/>
</dbReference>
<feature type="compositionally biased region" description="Polar residues" evidence="17">
    <location>
        <begin position="297"/>
        <end position="313"/>
    </location>
</feature>
<keyword evidence="8" id="KW-0132">Cell division</keyword>
<comment type="subcellular location">
    <subcellularLocation>
        <location evidence="3">Chromosome</location>
        <location evidence="3">Centromere</location>
        <location evidence="3">Kinetochore</location>
    </subcellularLocation>
    <subcellularLocation>
        <location evidence="2">Cytoplasm</location>
        <location evidence="2">Cytoskeleton</location>
        <location evidence="2">Spindle</location>
    </subcellularLocation>
    <subcellularLocation>
        <location evidence="1">Nucleus</location>
    </subcellularLocation>
</comment>
<protein>
    <recommendedName>
        <fullName evidence="5">DASH complex subunit ASK1</fullName>
    </recommendedName>
</protein>
<dbReference type="PANTHER" id="PTHR28200:SF1">
    <property type="entry name" value="DASH COMPLEX SUBUNIT ASK1"/>
    <property type="match status" value="1"/>
</dbReference>
<dbReference type="Pfam" id="PF08655">
    <property type="entry name" value="DASH_Ask1"/>
    <property type="match status" value="1"/>
</dbReference>
<dbReference type="GO" id="GO:0044732">
    <property type="term" value="C:mitotic spindle pole body"/>
    <property type="evidence" value="ECO:0007669"/>
    <property type="project" value="TreeGrafter"/>
</dbReference>
<evidence type="ECO:0000256" key="11">
    <source>
        <dbReference type="ARBA" id="ARBA00022829"/>
    </source>
</evidence>
<keyword evidence="11" id="KW-0159">Chromosome partition</keyword>
<keyword evidence="10" id="KW-0498">Mitosis</keyword>
<evidence type="ECO:0000256" key="14">
    <source>
        <dbReference type="ARBA" id="ARBA00023242"/>
    </source>
</evidence>
<evidence type="ECO:0000256" key="5">
    <source>
        <dbReference type="ARBA" id="ARBA00014520"/>
    </source>
</evidence>
<dbReference type="EMBL" id="MU001740">
    <property type="protein sequence ID" value="KAF2800955.1"/>
    <property type="molecule type" value="Genomic_DNA"/>
</dbReference>
<accession>A0A6A6XY53</accession>
<reference evidence="18" key="1">
    <citation type="journal article" date="2020" name="Stud. Mycol.">
        <title>101 Dothideomycetes genomes: a test case for predicting lifestyles and emergence of pathogens.</title>
        <authorList>
            <person name="Haridas S."/>
            <person name="Albert R."/>
            <person name="Binder M."/>
            <person name="Bloem J."/>
            <person name="Labutti K."/>
            <person name="Salamov A."/>
            <person name="Andreopoulos B."/>
            <person name="Baker S."/>
            <person name="Barry K."/>
            <person name="Bills G."/>
            <person name="Bluhm B."/>
            <person name="Cannon C."/>
            <person name="Castanera R."/>
            <person name="Culley D."/>
            <person name="Daum C."/>
            <person name="Ezra D."/>
            <person name="Gonzalez J."/>
            <person name="Henrissat B."/>
            <person name="Kuo A."/>
            <person name="Liang C."/>
            <person name="Lipzen A."/>
            <person name="Lutzoni F."/>
            <person name="Magnuson J."/>
            <person name="Mondo S."/>
            <person name="Nolan M."/>
            <person name="Ohm R."/>
            <person name="Pangilinan J."/>
            <person name="Park H.-J."/>
            <person name="Ramirez L."/>
            <person name="Alfaro M."/>
            <person name="Sun H."/>
            <person name="Tritt A."/>
            <person name="Yoshinaga Y."/>
            <person name="Zwiers L.-H."/>
            <person name="Turgeon B."/>
            <person name="Goodwin S."/>
            <person name="Spatafora J."/>
            <person name="Crous P."/>
            <person name="Grigoriev I."/>
        </authorList>
    </citation>
    <scope>NUCLEOTIDE SEQUENCE</scope>
    <source>
        <strain evidence="18">CBS 109.77</strain>
    </source>
</reference>
<comment type="similarity">
    <text evidence="4">Belongs to the DASH complex ASK1 family.</text>
</comment>
<feature type="region of interest" description="Disordered" evidence="17">
    <location>
        <begin position="367"/>
        <end position="395"/>
    </location>
</feature>
<gene>
    <name evidence="18" type="ORF">K505DRAFT_262793</name>
</gene>
<keyword evidence="14" id="KW-0539">Nucleus</keyword>
<proteinExistence type="inferred from homology"/>
<feature type="compositionally biased region" description="Acidic residues" evidence="17">
    <location>
        <begin position="320"/>
        <end position="330"/>
    </location>
</feature>
<evidence type="ECO:0000256" key="2">
    <source>
        <dbReference type="ARBA" id="ARBA00004186"/>
    </source>
</evidence>
<dbReference type="GO" id="GO:0005874">
    <property type="term" value="C:microtubule"/>
    <property type="evidence" value="ECO:0007669"/>
    <property type="project" value="UniProtKB-KW"/>
</dbReference>
<evidence type="ECO:0000256" key="13">
    <source>
        <dbReference type="ARBA" id="ARBA00023212"/>
    </source>
</evidence>
<keyword evidence="12" id="KW-0995">Kinetochore</keyword>
<dbReference type="OrthoDB" id="5573898at2759"/>
<evidence type="ECO:0000256" key="12">
    <source>
        <dbReference type="ARBA" id="ARBA00022838"/>
    </source>
</evidence>
<evidence type="ECO:0000256" key="16">
    <source>
        <dbReference type="ARBA" id="ARBA00023328"/>
    </source>
</evidence>
<evidence type="ECO:0000256" key="6">
    <source>
        <dbReference type="ARBA" id="ARBA00022454"/>
    </source>
</evidence>
<dbReference type="InterPro" id="IPR013964">
    <property type="entry name" value="DASH_Ask1"/>
</dbReference>
<evidence type="ECO:0000256" key="1">
    <source>
        <dbReference type="ARBA" id="ARBA00004123"/>
    </source>
</evidence>
<keyword evidence="13" id="KW-0206">Cytoskeleton</keyword>
<feature type="compositionally biased region" description="Basic and acidic residues" evidence="17">
    <location>
        <begin position="170"/>
        <end position="179"/>
    </location>
</feature>
<evidence type="ECO:0000256" key="3">
    <source>
        <dbReference type="ARBA" id="ARBA00004629"/>
    </source>
</evidence>
<dbReference type="GO" id="GO:0051301">
    <property type="term" value="P:cell division"/>
    <property type="evidence" value="ECO:0007669"/>
    <property type="project" value="UniProtKB-KW"/>
</dbReference>
<sequence length="395" mass="43302">MSRQSMAPARNLSLTEELEKLEQSITLTLQEIDHNFSRAHRIVTTNILPIVEQYGKHSEAVWEGSKFWKQFFEASANVSLSGYEEPAPDDSTAHEEARESQLYDDETVEDTVTGAVLTPRKPSSSHLDDDVEGTSILDSPSLAHAHSTPRAPQTGGKEPLFADYGSPYENLKREMEGRSRTPGVDPTTPAKTQILPDMTMTPESSPFAPPTTSKKRGQSNQDPLLHRVLDKTYRVQATPLSARKYKPTGGFTPGTARRGAPALPQWNEDSSPPSSPAPQLRADIFSSPLKAPRTPGVSVQTPGRGTQAFSVTRTKGVFDSDSEGEEDDLDFSPPKTMQFHIPQSRLLQTPAREASKRIVEDLLMTAGADMTESTGGLEDDSPSVVRRQVDLDDSF</sequence>
<keyword evidence="19" id="KW-1185">Reference proteome</keyword>
<evidence type="ECO:0000256" key="15">
    <source>
        <dbReference type="ARBA" id="ARBA00023306"/>
    </source>
</evidence>
<evidence type="ECO:0000256" key="17">
    <source>
        <dbReference type="SAM" id="MobiDB-lite"/>
    </source>
</evidence>
<evidence type="ECO:0000313" key="18">
    <source>
        <dbReference type="EMBL" id="KAF2800955.1"/>
    </source>
</evidence>
<dbReference type="PANTHER" id="PTHR28200">
    <property type="entry name" value="DASH COMPLEX SUBUNIT ASK1"/>
    <property type="match status" value="1"/>
</dbReference>